<dbReference type="Pfam" id="PF05368">
    <property type="entry name" value="NmrA"/>
    <property type="match status" value="1"/>
</dbReference>
<keyword evidence="5" id="KW-1185">Reference proteome</keyword>
<evidence type="ECO:0000313" key="5">
    <source>
        <dbReference type="Proteomes" id="UP000078544"/>
    </source>
</evidence>
<dbReference type="InterPro" id="IPR036291">
    <property type="entry name" value="NAD(P)-bd_dom_sf"/>
</dbReference>
<sequence length="323" mass="34386">MSSAPLKNVAVAGASGSLGSVVFKKLVDSGLFDKVTALRRPGSGSGAAAPAGNAKVQVVDVDVDFSSVDALTAALQGHDAVIALFGATSLGLQTALIDASIRAGVQRFLPSEFGSDLQNPHNRTLLPFLQKVEVETYLEKKARECPSFSYTFVYNGAFLDWGLEHDFLLDVSEGGEPTIFDGGDLPFNATTLDTVASGVVGVLAHAVAETRNRAVYIGDFKTTQNELLAAAQRVMAAAGKGKGKEEKEKAAWRVRHTSLRDAVAAADERLAQGIVDLQTIAPYLYRSLFDPAHGGDFQRNDNALLGVQPKSKSVIEEILRRKL</sequence>
<evidence type="ECO:0000256" key="1">
    <source>
        <dbReference type="ARBA" id="ARBA00022857"/>
    </source>
</evidence>
<evidence type="ECO:0000256" key="2">
    <source>
        <dbReference type="ARBA" id="ARBA00023002"/>
    </source>
</evidence>
<dbReference type="Gene3D" id="3.40.50.720">
    <property type="entry name" value="NAD(P)-binding Rossmann-like Domain"/>
    <property type="match status" value="1"/>
</dbReference>
<dbReference type="InterPro" id="IPR051609">
    <property type="entry name" value="NmrA/Isoflavone_reductase-like"/>
</dbReference>
<dbReference type="STRING" id="1081109.A0A168D5I3"/>
<keyword evidence="2" id="KW-0560">Oxidoreductase</keyword>
<dbReference type="OrthoDB" id="9974981at2759"/>
<organism evidence="4 5">
    <name type="scientific">Moelleriella libera RCEF 2490</name>
    <dbReference type="NCBI Taxonomy" id="1081109"/>
    <lineage>
        <taxon>Eukaryota</taxon>
        <taxon>Fungi</taxon>
        <taxon>Dikarya</taxon>
        <taxon>Ascomycota</taxon>
        <taxon>Pezizomycotina</taxon>
        <taxon>Sordariomycetes</taxon>
        <taxon>Hypocreomycetidae</taxon>
        <taxon>Hypocreales</taxon>
        <taxon>Clavicipitaceae</taxon>
        <taxon>Moelleriella</taxon>
    </lineage>
</organism>
<keyword evidence="1" id="KW-0521">NADP</keyword>
<dbReference type="InterPro" id="IPR008030">
    <property type="entry name" value="NmrA-like"/>
</dbReference>
<dbReference type="EMBL" id="AZGY01000006">
    <property type="protein sequence ID" value="KZZ97379.1"/>
    <property type="molecule type" value="Genomic_DNA"/>
</dbReference>
<dbReference type="GO" id="GO:0016491">
    <property type="term" value="F:oxidoreductase activity"/>
    <property type="evidence" value="ECO:0007669"/>
    <property type="project" value="UniProtKB-KW"/>
</dbReference>
<proteinExistence type="predicted"/>
<reference evidence="4 5" key="1">
    <citation type="journal article" date="2016" name="Genome Biol. Evol.">
        <title>Divergent and convergent evolution of fungal pathogenicity.</title>
        <authorList>
            <person name="Shang Y."/>
            <person name="Xiao G."/>
            <person name="Zheng P."/>
            <person name="Cen K."/>
            <person name="Zhan S."/>
            <person name="Wang C."/>
        </authorList>
    </citation>
    <scope>NUCLEOTIDE SEQUENCE [LARGE SCALE GENOMIC DNA]</scope>
    <source>
        <strain evidence="4 5">RCEF 2490</strain>
    </source>
</reference>
<feature type="domain" description="NmrA-like" evidence="3">
    <location>
        <begin position="7"/>
        <end position="159"/>
    </location>
</feature>
<evidence type="ECO:0000313" key="4">
    <source>
        <dbReference type="EMBL" id="KZZ97379.1"/>
    </source>
</evidence>
<protein>
    <submittedName>
        <fullName evidence="4">NAD(P)-binding domain protein</fullName>
    </submittedName>
</protein>
<dbReference type="Proteomes" id="UP000078544">
    <property type="component" value="Unassembled WGS sequence"/>
</dbReference>
<accession>A0A168D5I3</accession>
<dbReference type="AlphaFoldDB" id="A0A168D5I3"/>
<gene>
    <name evidence="4" type="ORF">AAL_03343</name>
</gene>
<name>A0A168D5I3_9HYPO</name>
<comment type="caution">
    <text evidence="4">The sequence shown here is derived from an EMBL/GenBank/DDBJ whole genome shotgun (WGS) entry which is preliminary data.</text>
</comment>
<dbReference type="PANTHER" id="PTHR47706:SF1">
    <property type="entry name" value="CIPA-LIKE, PUTATIVE (AFU_ORTHOLOGUE AFUA_1G12460)-RELATED"/>
    <property type="match status" value="1"/>
</dbReference>
<evidence type="ECO:0000259" key="3">
    <source>
        <dbReference type="Pfam" id="PF05368"/>
    </source>
</evidence>
<dbReference type="PANTHER" id="PTHR47706">
    <property type="entry name" value="NMRA-LIKE FAMILY PROTEIN"/>
    <property type="match status" value="1"/>
</dbReference>
<dbReference type="SUPFAM" id="SSF51735">
    <property type="entry name" value="NAD(P)-binding Rossmann-fold domains"/>
    <property type="match status" value="1"/>
</dbReference>